<dbReference type="STRING" id="573413.Spirs_1659"/>
<evidence type="ECO:0000256" key="7">
    <source>
        <dbReference type="ARBA" id="ARBA00023288"/>
    </source>
</evidence>
<dbReference type="SUPFAM" id="SSF53850">
    <property type="entry name" value="Periplasmic binding protein-like II"/>
    <property type="match status" value="1"/>
</dbReference>
<dbReference type="Gene3D" id="3.40.190.10">
    <property type="entry name" value="Periplasmic binding protein-like II"/>
    <property type="match status" value="1"/>
</dbReference>
<dbReference type="PANTHER" id="PTHR43649">
    <property type="entry name" value="ARABINOSE-BINDING PROTEIN-RELATED"/>
    <property type="match status" value="1"/>
</dbReference>
<feature type="signal peptide" evidence="8">
    <location>
        <begin position="1"/>
        <end position="21"/>
    </location>
</feature>
<feature type="chain" id="PRO_5003150740" evidence="8">
    <location>
        <begin position="22"/>
        <end position="435"/>
    </location>
</feature>
<proteinExistence type="inferred from homology"/>
<evidence type="ECO:0000313" key="10">
    <source>
        <dbReference type="Proteomes" id="UP000002318"/>
    </source>
</evidence>
<gene>
    <name evidence="9" type="ordered locus">Spirs_1659</name>
</gene>
<name>E1R621_SEDSS</name>
<comment type="subcellular location">
    <subcellularLocation>
        <location evidence="1">Periplasm</location>
    </subcellularLocation>
</comment>
<evidence type="ECO:0000256" key="3">
    <source>
        <dbReference type="ARBA" id="ARBA00022475"/>
    </source>
</evidence>
<organism evidence="9 10">
    <name type="scientific">Sediminispirochaeta smaragdinae (strain DSM 11293 / JCM 15392 / SEBR 4228)</name>
    <name type="common">Spirochaeta smaragdinae</name>
    <dbReference type="NCBI Taxonomy" id="573413"/>
    <lineage>
        <taxon>Bacteria</taxon>
        <taxon>Pseudomonadati</taxon>
        <taxon>Spirochaetota</taxon>
        <taxon>Spirochaetia</taxon>
        <taxon>Spirochaetales</taxon>
        <taxon>Spirochaetaceae</taxon>
        <taxon>Sediminispirochaeta</taxon>
    </lineage>
</organism>
<dbReference type="EMBL" id="CP002116">
    <property type="protein sequence ID" value="ADK80786.1"/>
    <property type="molecule type" value="Genomic_DNA"/>
</dbReference>
<sequence length="435" mass="48364">MKNRLSIFVLMLITITASLCASGKAELEQGQGTEKAQVELWTFVEAHKGFYEQMAEIWNEENPDRQISLDITVLPNADMHNKLIMALQSDFGAPDICDVHVNQFPNLLKGVPQIEDLSDVIEPYEGDVVTSRLDLYSKDGIRYGVPFHVGASVMYYNTEILDAAGVDYTQIATWDDFIAAGKLVKEKTGKYMNTAEAIRVNMLSAYLGQQGGDFVDADGTPTLDTEKMYKAIAIQKRMLDEGISMVSPGGKPDTEECYGWIDRGEVAAFAFPLWFMSRFVDYMPSVANKIAIAPIPAFEIGGDRSAGVGGTGTIVTKSAKHKELAKEWLAWAKLSEEGGIKVWEILGFDPVNTRVWENEHVINNTDNKYLKYFTTNPFDVLLQIKDEINLIRSVAATPAIVSVFNNHVLLDIYESGKDIRQTLAAAQQEVENTLH</sequence>
<keyword evidence="5" id="KW-0472">Membrane</keyword>
<evidence type="ECO:0000256" key="8">
    <source>
        <dbReference type="SAM" id="SignalP"/>
    </source>
</evidence>
<keyword evidence="7" id="KW-0449">Lipoprotein</keyword>
<dbReference type="OrthoDB" id="9764112at2"/>
<keyword evidence="4 8" id="KW-0732">Signal</keyword>
<evidence type="ECO:0000256" key="4">
    <source>
        <dbReference type="ARBA" id="ARBA00022729"/>
    </source>
</evidence>
<dbReference type="AlphaFoldDB" id="E1R621"/>
<comment type="similarity">
    <text evidence="2">Belongs to the bacterial solute-binding protein 1 family.</text>
</comment>
<keyword evidence="3" id="KW-1003">Cell membrane</keyword>
<dbReference type="GO" id="GO:0042597">
    <property type="term" value="C:periplasmic space"/>
    <property type="evidence" value="ECO:0007669"/>
    <property type="project" value="UniProtKB-SubCell"/>
</dbReference>
<protein>
    <submittedName>
        <fullName evidence="9">Extracellular solute-binding protein family 1</fullName>
    </submittedName>
</protein>
<dbReference type="KEGG" id="ssm:Spirs_1659"/>
<dbReference type="HOGENOM" id="CLU_031285_2_4_12"/>
<accession>E1R621</accession>
<dbReference type="PANTHER" id="PTHR43649:SF33">
    <property type="entry name" value="POLYGALACTURONAN_RHAMNOGALACTURONAN-BINDING PROTEIN YTCQ"/>
    <property type="match status" value="1"/>
</dbReference>
<evidence type="ECO:0000313" key="9">
    <source>
        <dbReference type="EMBL" id="ADK80786.1"/>
    </source>
</evidence>
<dbReference type="RefSeq" id="WP_013254250.1">
    <property type="nucleotide sequence ID" value="NC_014364.1"/>
</dbReference>
<evidence type="ECO:0000256" key="2">
    <source>
        <dbReference type="ARBA" id="ARBA00008520"/>
    </source>
</evidence>
<dbReference type="Pfam" id="PF01547">
    <property type="entry name" value="SBP_bac_1"/>
    <property type="match status" value="1"/>
</dbReference>
<dbReference type="eggNOG" id="COG1653">
    <property type="taxonomic scope" value="Bacteria"/>
</dbReference>
<evidence type="ECO:0000256" key="5">
    <source>
        <dbReference type="ARBA" id="ARBA00023136"/>
    </source>
</evidence>
<dbReference type="Proteomes" id="UP000002318">
    <property type="component" value="Chromosome"/>
</dbReference>
<dbReference type="InterPro" id="IPR050490">
    <property type="entry name" value="Bact_solute-bd_prot1"/>
</dbReference>
<evidence type="ECO:0000256" key="1">
    <source>
        <dbReference type="ARBA" id="ARBA00004418"/>
    </source>
</evidence>
<dbReference type="InterPro" id="IPR006059">
    <property type="entry name" value="SBP"/>
</dbReference>
<keyword evidence="10" id="KW-1185">Reference proteome</keyword>
<reference evidence="9 10" key="1">
    <citation type="journal article" date="2010" name="Stand. Genomic Sci.">
        <title>Complete genome sequence of Spirochaeta smaragdinae type strain (SEBR 4228).</title>
        <authorList>
            <person name="Mavromatis K."/>
            <person name="Yasawong M."/>
            <person name="Chertkov O."/>
            <person name="Lapidus A."/>
            <person name="Lucas S."/>
            <person name="Nolan M."/>
            <person name="Del Rio T.G."/>
            <person name="Tice H."/>
            <person name="Cheng J.F."/>
            <person name="Pitluck S."/>
            <person name="Liolios K."/>
            <person name="Ivanova N."/>
            <person name="Tapia R."/>
            <person name="Han C."/>
            <person name="Bruce D."/>
            <person name="Goodwin L."/>
            <person name="Pati A."/>
            <person name="Chen A."/>
            <person name="Palaniappan K."/>
            <person name="Land M."/>
            <person name="Hauser L."/>
            <person name="Chang Y.J."/>
            <person name="Jeffries C.D."/>
            <person name="Detter J.C."/>
            <person name="Rohde M."/>
            <person name="Brambilla E."/>
            <person name="Spring S."/>
            <person name="Goker M."/>
            <person name="Sikorski J."/>
            <person name="Woyke T."/>
            <person name="Bristow J."/>
            <person name="Eisen J.A."/>
            <person name="Markowitz V."/>
            <person name="Hugenholtz P."/>
            <person name="Klenk H.P."/>
            <person name="Kyrpides N.C."/>
        </authorList>
    </citation>
    <scope>NUCLEOTIDE SEQUENCE [LARGE SCALE GENOMIC DNA]</scope>
    <source>
        <strain evidence="10">DSM 11293 / JCM 15392 / SEBR 4228</strain>
    </source>
</reference>
<evidence type="ECO:0000256" key="6">
    <source>
        <dbReference type="ARBA" id="ARBA00023139"/>
    </source>
</evidence>
<keyword evidence="6" id="KW-0564">Palmitate</keyword>